<accession>A0AAD4H3A0</accession>
<dbReference type="InterPro" id="IPR006597">
    <property type="entry name" value="Sel1-like"/>
</dbReference>
<sequence>MTNTISDHSPQYGLEEVAAATLTTIENPAVVLAASRAPQTDSADDKGKDNTSDDPTDSDLKSAIRGPEVNVDDLDQTRANAELGDAAAQVRLGDAYLEGRFEPQDYLLAMEWFLKAAEQGDPDGERKVGLIHYLGHGVPQDYKKAMDKGDQGVSRDLKHAAEWYHKAAEQGNPHAQWALGKLYHHGSGVSLDYTKAMEWYLRASRQGNGQARADIGFLHYYGQGVPQDFAAAVKWCLQAAEQDNSDAQYRLGHMHEYGQGVPQDYSKAMEWYRKAADQGDWKSSKMVGHLYHKGLAVPRISTWLLRGTTKPRRRVTMKLV</sequence>
<protein>
    <recommendedName>
        <fullName evidence="5">HCP-like protein</fullName>
    </recommendedName>
</protein>
<dbReference type="EMBL" id="JAAAIL010001414">
    <property type="protein sequence ID" value="KAG0269596.1"/>
    <property type="molecule type" value="Genomic_DNA"/>
</dbReference>
<dbReference type="SMART" id="SM00671">
    <property type="entry name" value="SEL1"/>
    <property type="match status" value="5"/>
</dbReference>
<dbReference type="AlphaFoldDB" id="A0AAD4H3A0"/>
<evidence type="ECO:0008006" key="5">
    <source>
        <dbReference type="Google" id="ProtNLM"/>
    </source>
</evidence>
<evidence type="ECO:0000313" key="3">
    <source>
        <dbReference type="EMBL" id="KAG0269596.1"/>
    </source>
</evidence>
<dbReference type="InterPro" id="IPR050767">
    <property type="entry name" value="Sel1_AlgK"/>
</dbReference>
<dbReference type="Pfam" id="PF08238">
    <property type="entry name" value="Sel1"/>
    <property type="match status" value="6"/>
</dbReference>
<organism evidence="3 4">
    <name type="scientific">Linnemannia exigua</name>
    <dbReference type="NCBI Taxonomy" id="604196"/>
    <lineage>
        <taxon>Eukaryota</taxon>
        <taxon>Fungi</taxon>
        <taxon>Fungi incertae sedis</taxon>
        <taxon>Mucoromycota</taxon>
        <taxon>Mortierellomycotina</taxon>
        <taxon>Mortierellomycetes</taxon>
        <taxon>Mortierellales</taxon>
        <taxon>Mortierellaceae</taxon>
        <taxon>Linnemannia</taxon>
    </lineage>
</organism>
<dbReference type="PANTHER" id="PTHR11102:SF160">
    <property type="entry name" value="ERAD-ASSOCIATED E3 UBIQUITIN-PROTEIN LIGASE COMPONENT HRD3"/>
    <property type="match status" value="1"/>
</dbReference>
<dbReference type="InterPro" id="IPR011990">
    <property type="entry name" value="TPR-like_helical_dom_sf"/>
</dbReference>
<evidence type="ECO:0000256" key="2">
    <source>
        <dbReference type="SAM" id="MobiDB-lite"/>
    </source>
</evidence>
<comment type="caution">
    <text evidence="3">The sequence shown here is derived from an EMBL/GenBank/DDBJ whole genome shotgun (WGS) entry which is preliminary data.</text>
</comment>
<name>A0AAD4H3A0_9FUNG</name>
<dbReference type="Gene3D" id="1.25.40.10">
    <property type="entry name" value="Tetratricopeptide repeat domain"/>
    <property type="match status" value="2"/>
</dbReference>
<dbReference type="Proteomes" id="UP001194580">
    <property type="component" value="Unassembled WGS sequence"/>
</dbReference>
<evidence type="ECO:0000313" key="4">
    <source>
        <dbReference type="Proteomes" id="UP001194580"/>
    </source>
</evidence>
<gene>
    <name evidence="3" type="ORF">BGZ95_002011</name>
</gene>
<dbReference type="SUPFAM" id="SSF81901">
    <property type="entry name" value="HCP-like"/>
    <property type="match status" value="2"/>
</dbReference>
<dbReference type="PANTHER" id="PTHR11102">
    <property type="entry name" value="SEL-1-LIKE PROTEIN"/>
    <property type="match status" value="1"/>
</dbReference>
<keyword evidence="4" id="KW-1185">Reference proteome</keyword>
<feature type="region of interest" description="Disordered" evidence="2">
    <location>
        <begin position="35"/>
        <end position="69"/>
    </location>
</feature>
<proteinExistence type="inferred from homology"/>
<comment type="similarity">
    <text evidence="1">Belongs to the sel-1 family.</text>
</comment>
<evidence type="ECO:0000256" key="1">
    <source>
        <dbReference type="ARBA" id="ARBA00038101"/>
    </source>
</evidence>
<reference evidence="3" key="1">
    <citation type="journal article" date="2020" name="Fungal Divers.">
        <title>Resolving the Mortierellaceae phylogeny through synthesis of multi-gene phylogenetics and phylogenomics.</title>
        <authorList>
            <person name="Vandepol N."/>
            <person name="Liber J."/>
            <person name="Desiro A."/>
            <person name="Na H."/>
            <person name="Kennedy M."/>
            <person name="Barry K."/>
            <person name="Grigoriev I.V."/>
            <person name="Miller A.N."/>
            <person name="O'Donnell K."/>
            <person name="Stajich J.E."/>
            <person name="Bonito G."/>
        </authorList>
    </citation>
    <scope>NUCLEOTIDE SEQUENCE</scope>
    <source>
        <strain evidence="3">NRRL 28262</strain>
    </source>
</reference>